<evidence type="ECO:0000256" key="2">
    <source>
        <dbReference type="ARBA" id="ARBA00006459"/>
    </source>
</evidence>
<dbReference type="GO" id="GO:0005335">
    <property type="term" value="F:serotonin:sodium:chloride symporter activity"/>
    <property type="evidence" value="ECO:0007669"/>
    <property type="project" value="TreeGrafter"/>
</dbReference>
<keyword evidence="8" id="KW-0915">Sodium</keyword>
<evidence type="ECO:0000256" key="11">
    <source>
        <dbReference type="SAM" id="MobiDB-lite"/>
    </source>
</evidence>
<feature type="binding site" evidence="8">
    <location>
        <position position="101"/>
    </location>
    <ligand>
        <name>Na(+)</name>
        <dbReference type="ChEBI" id="CHEBI:29101"/>
        <label>1</label>
    </ligand>
</feature>
<feature type="transmembrane region" description="Helical" evidence="12">
    <location>
        <begin position="495"/>
        <end position="516"/>
    </location>
</feature>
<keyword evidence="5 10" id="KW-0769">Symport</keyword>
<feature type="region of interest" description="Disordered" evidence="11">
    <location>
        <begin position="1"/>
        <end position="62"/>
    </location>
</feature>
<sequence length="632" mass="71014">MMDHTKKPNNSNEFVNNLRATTAISSPSIPWSNNKDSPTAPTEDDSNEDDADNNTTPDKTTYQLTSKLKTNERTLVVSVTERRRETWNQKAEFLLAVVGFAVDLGNVWRFPYICYQNGGGAFLIPYCIMLVFGGLPLFYMELALGQFHRCGCISIWKRICPALKGVGYAICIIDIYMGMYYNTIIGWAVYYLFASFTSQLPWTSCDNAWNTDSCMPVTNESFTANQTTPAREFFERKVLEQYKSNGLDLMGPVKPTLAVCVFGVFVLVYFSLWKGVRSAGKVVWVTALAPYVVLIILLVRGVSLPGAAEGIKYYLTPEWHKLQNSKVWIDAASQIFFSLGPGFGTLLALSSYNKFHNNCYRDALITSSINCLTSFLAGFVIFSVLGYMSYVQKTTIDRVGLEGPGLVFIVYPEAIATMSGSVFWSIIFFLMLITLGLDSTFGGLEAMITALCDEYPRTIGRRRELFVLLLLAGIYLCALPTMTYGGVFLVNFLNVYGPGLAILFVVFVEAAGVFWFYGVQRFSDDVESMLGKRPGLFWRICWTYISPLFLLVIFIFSFLGYKEMLGEEYKYPDWSIKVGWAITCSSVLYIPAYIIYKFVFASKGDCRSRLKQSFQPNRNDSSAPSNPQPINV</sequence>
<dbReference type="PROSITE" id="PS00754">
    <property type="entry name" value="NA_NEUROTRAN_SYMP_2"/>
    <property type="match status" value="1"/>
</dbReference>
<evidence type="ECO:0000256" key="12">
    <source>
        <dbReference type="SAM" id="Phobius"/>
    </source>
</evidence>
<feature type="binding site" evidence="8">
    <location>
        <position position="370"/>
    </location>
    <ligand>
        <name>Na(+)</name>
        <dbReference type="ChEBI" id="CHEBI:29101"/>
        <label>1</label>
    </ligand>
</feature>
<dbReference type="GO" id="GO:0043005">
    <property type="term" value="C:neuron projection"/>
    <property type="evidence" value="ECO:0007669"/>
    <property type="project" value="TreeGrafter"/>
</dbReference>
<dbReference type="Pfam" id="PF00209">
    <property type="entry name" value="SNF"/>
    <property type="match status" value="1"/>
</dbReference>
<dbReference type="STRING" id="7395.A0A1A9UVA4"/>
<keyword evidence="6 12" id="KW-1133">Transmembrane helix</keyword>
<comment type="similarity">
    <text evidence="2 10">Belongs to the sodium:neurotransmitter symporter (SNF) (TC 2.A.22) family.</text>
</comment>
<keyword evidence="7 12" id="KW-0472">Membrane</keyword>
<dbReference type="PRINTS" id="PR00176">
    <property type="entry name" value="NANEUSMPORT"/>
</dbReference>
<evidence type="ECO:0000256" key="8">
    <source>
        <dbReference type="PIRSR" id="PIRSR600175-1"/>
    </source>
</evidence>
<feature type="transmembrane region" description="Helical" evidence="12">
    <location>
        <begin position="465"/>
        <end position="489"/>
    </location>
</feature>
<evidence type="ECO:0000256" key="6">
    <source>
        <dbReference type="ARBA" id="ARBA00022989"/>
    </source>
</evidence>
<dbReference type="AlphaFoldDB" id="A0A1A9UVA4"/>
<feature type="region of interest" description="Disordered" evidence="11">
    <location>
        <begin position="613"/>
        <end position="632"/>
    </location>
</feature>
<evidence type="ECO:0000256" key="1">
    <source>
        <dbReference type="ARBA" id="ARBA00004141"/>
    </source>
</evidence>
<name>A0A1A9UVA4_GLOAU</name>
<feature type="binding site" evidence="8">
    <location>
        <position position="106"/>
    </location>
    <ligand>
        <name>Na(+)</name>
        <dbReference type="ChEBI" id="CHEBI:29101"/>
        <label>1</label>
    </ligand>
</feature>
<feature type="transmembrane region" description="Helical" evidence="12">
    <location>
        <begin position="327"/>
        <end position="349"/>
    </location>
</feature>
<feature type="compositionally biased region" description="Acidic residues" evidence="11">
    <location>
        <begin position="42"/>
        <end position="52"/>
    </location>
</feature>
<evidence type="ECO:0000256" key="9">
    <source>
        <dbReference type="PIRSR" id="PIRSR600175-2"/>
    </source>
</evidence>
<dbReference type="CDD" id="cd11497">
    <property type="entry name" value="SLC6sbd_SERT-like"/>
    <property type="match status" value="1"/>
</dbReference>
<dbReference type="PROSITE" id="PS00610">
    <property type="entry name" value="NA_NEUROTRAN_SYMP_1"/>
    <property type="match status" value="1"/>
</dbReference>
<evidence type="ECO:0000256" key="10">
    <source>
        <dbReference type="RuleBase" id="RU003732"/>
    </source>
</evidence>
<evidence type="ECO:0000256" key="3">
    <source>
        <dbReference type="ARBA" id="ARBA00022448"/>
    </source>
</evidence>
<feature type="transmembrane region" description="Helical" evidence="12">
    <location>
        <begin position="282"/>
        <end position="307"/>
    </location>
</feature>
<dbReference type="GO" id="GO:0006865">
    <property type="term" value="P:amino acid transport"/>
    <property type="evidence" value="ECO:0007669"/>
    <property type="project" value="TreeGrafter"/>
</dbReference>
<keyword evidence="3 10" id="KW-0813">Transport</keyword>
<organism evidence="13 14">
    <name type="scientific">Glossina austeni</name>
    <name type="common">Savannah tsetse fly</name>
    <dbReference type="NCBI Taxonomy" id="7395"/>
    <lineage>
        <taxon>Eukaryota</taxon>
        <taxon>Metazoa</taxon>
        <taxon>Ecdysozoa</taxon>
        <taxon>Arthropoda</taxon>
        <taxon>Hexapoda</taxon>
        <taxon>Insecta</taxon>
        <taxon>Pterygota</taxon>
        <taxon>Neoptera</taxon>
        <taxon>Endopterygota</taxon>
        <taxon>Diptera</taxon>
        <taxon>Brachycera</taxon>
        <taxon>Muscomorpha</taxon>
        <taxon>Hippoboscoidea</taxon>
        <taxon>Glossinidae</taxon>
        <taxon>Glossina</taxon>
    </lineage>
</organism>
<dbReference type="PANTHER" id="PTHR11616">
    <property type="entry name" value="SODIUM/CHLORIDE DEPENDENT TRANSPORTER"/>
    <property type="match status" value="1"/>
</dbReference>
<feature type="transmembrane region" description="Helical" evidence="12">
    <location>
        <begin position="369"/>
        <end position="390"/>
    </location>
</feature>
<dbReference type="GO" id="GO:0098793">
    <property type="term" value="C:presynapse"/>
    <property type="evidence" value="ECO:0007669"/>
    <property type="project" value="GOC"/>
</dbReference>
<feature type="binding site" evidence="8">
    <location>
        <position position="438"/>
    </location>
    <ligand>
        <name>Na(+)</name>
        <dbReference type="ChEBI" id="CHEBI:29101"/>
        <label>1</label>
    </ligand>
</feature>
<keyword evidence="4 10" id="KW-0812">Transmembrane</keyword>
<feature type="binding site" evidence="8">
    <location>
        <position position="439"/>
    </location>
    <ligand>
        <name>Na(+)</name>
        <dbReference type="ChEBI" id="CHEBI:29101"/>
        <label>1</label>
    </ligand>
</feature>
<feature type="compositionally biased region" description="Polar residues" evidence="11">
    <location>
        <begin position="8"/>
        <end position="40"/>
    </location>
</feature>
<feature type="binding site" evidence="8">
    <location>
        <position position="102"/>
    </location>
    <ligand>
        <name>Na(+)</name>
        <dbReference type="ChEBI" id="CHEBI:29101"/>
        <label>1</label>
    </ligand>
</feature>
<evidence type="ECO:0000256" key="7">
    <source>
        <dbReference type="ARBA" id="ARBA00023136"/>
    </source>
</evidence>
<feature type="binding site" evidence="8">
    <location>
        <position position="99"/>
    </location>
    <ligand>
        <name>Na(+)</name>
        <dbReference type="ChEBI" id="CHEBI:29101"/>
        <label>1</label>
    </ligand>
</feature>
<dbReference type="InterPro" id="IPR000175">
    <property type="entry name" value="Na/ntran_symport"/>
</dbReference>
<dbReference type="PROSITE" id="PS50267">
    <property type="entry name" value="NA_NEUROTRAN_SYMP_3"/>
    <property type="match status" value="1"/>
</dbReference>
<keyword evidence="8" id="KW-0479">Metal-binding</keyword>
<dbReference type="Proteomes" id="UP000078200">
    <property type="component" value="Unassembled WGS sequence"/>
</dbReference>
<reference evidence="13" key="1">
    <citation type="submission" date="2020-05" db="UniProtKB">
        <authorList>
            <consortium name="EnsemblMetazoa"/>
        </authorList>
    </citation>
    <scope>IDENTIFICATION</scope>
    <source>
        <strain evidence="13">TTRI</strain>
    </source>
</reference>
<dbReference type="GO" id="GO:0005886">
    <property type="term" value="C:plasma membrane"/>
    <property type="evidence" value="ECO:0007669"/>
    <property type="project" value="TreeGrafter"/>
</dbReference>
<evidence type="ECO:0000313" key="13">
    <source>
        <dbReference type="EnsemblMetazoa" id="GAUT016811-PA"/>
    </source>
</evidence>
<feature type="transmembrane region" description="Helical" evidence="12">
    <location>
        <begin position="93"/>
        <end position="111"/>
    </location>
</feature>
<dbReference type="EnsemblMetazoa" id="GAUT016811-RA">
    <property type="protein sequence ID" value="GAUT016811-PA"/>
    <property type="gene ID" value="GAUT016811"/>
</dbReference>
<feature type="binding site" evidence="8">
    <location>
        <position position="338"/>
    </location>
    <ligand>
        <name>Na(+)</name>
        <dbReference type="ChEBI" id="CHEBI:29101"/>
        <label>1</label>
    </ligand>
</feature>
<dbReference type="GO" id="GO:0046872">
    <property type="term" value="F:metal ion binding"/>
    <property type="evidence" value="ECO:0007669"/>
    <property type="project" value="UniProtKB-KW"/>
</dbReference>
<comment type="subcellular location">
    <subcellularLocation>
        <location evidence="1">Membrane</location>
        <topology evidence="1">Multi-pass membrane protein</topology>
    </subcellularLocation>
</comment>
<feature type="transmembrane region" description="Helical" evidence="12">
    <location>
        <begin position="165"/>
        <end position="193"/>
    </location>
</feature>
<feature type="transmembrane region" description="Helical" evidence="12">
    <location>
        <begin position="253"/>
        <end position="270"/>
    </location>
</feature>
<evidence type="ECO:0000313" key="14">
    <source>
        <dbReference type="Proteomes" id="UP000078200"/>
    </source>
</evidence>
<dbReference type="InterPro" id="IPR037272">
    <property type="entry name" value="SNS_sf"/>
</dbReference>
<dbReference type="VEuPathDB" id="VectorBase:GAUT016811"/>
<accession>A0A1A9UVA4</accession>
<keyword evidence="14" id="KW-1185">Reference proteome</keyword>
<dbReference type="SUPFAM" id="SSF161070">
    <property type="entry name" value="SNF-like"/>
    <property type="match status" value="1"/>
</dbReference>
<evidence type="ECO:0000256" key="5">
    <source>
        <dbReference type="ARBA" id="ARBA00022847"/>
    </source>
</evidence>
<feature type="disulfide bond" evidence="9">
    <location>
        <begin position="205"/>
        <end position="214"/>
    </location>
</feature>
<feature type="binding site" evidence="8">
    <location>
        <position position="435"/>
    </location>
    <ligand>
        <name>Na(+)</name>
        <dbReference type="ChEBI" id="CHEBI:29101"/>
        <label>1</label>
    </ligand>
</feature>
<dbReference type="GO" id="GO:0051378">
    <property type="term" value="F:serotonin binding"/>
    <property type="evidence" value="ECO:0007669"/>
    <property type="project" value="TreeGrafter"/>
</dbReference>
<evidence type="ECO:0000256" key="4">
    <source>
        <dbReference type="ARBA" id="ARBA00022692"/>
    </source>
</evidence>
<dbReference type="NCBIfam" id="NF037979">
    <property type="entry name" value="Na_transp"/>
    <property type="match status" value="1"/>
</dbReference>
<keyword evidence="9" id="KW-1015">Disulfide bond</keyword>
<proteinExistence type="inferred from homology"/>
<feature type="transmembrane region" description="Helical" evidence="12">
    <location>
        <begin position="123"/>
        <end position="144"/>
    </location>
</feature>
<feature type="transmembrane region" description="Helical" evidence="12">
    <location>
        <begin position="536"/>
        <end position="558"/>
    </location>
</feature>
<feature type="transmembrane region" description="Helical" evidence="12">
    <location>
        <begin position="578"/>
        <end position="599"/>
    </location>
</feature>
<protein>
    <recommendedName>
        <fullName evidence="10">Transporter</fullName>
    </recommendedName>
</protein>
<dbReference type="PANTHER" id="PTHR11616:SF279">
    <property type="entry name" value="SODIUM-DEPENDENT SEROTONIN TRANSPORTER"/>
    <property type="match status" value="1"/>
</dbReference>
<feature type="transmembrane region" description="Helical" evidence="12">
    <location>
        <begin position="422"/>
        <end position="444"/>
    </location>
</feature>